<organism evidence="2 3">
    <name type="scientific">Luteitalea pratensis</name>
    <dbReference type="NCBI Taxonomy" id="1855912"/>
    <lineage>
        <taxon>Bacteria</taxon>
        <taxon>Pseudomonadati</taxon>
        <taxon>Acidobacteriota</taxon>
        <taxon>Vicinamibacteria</taxon>
        <taxon>Vicinamibacterales</taxon>
        <taxon>Vicinamibacteraceae</taxon>
        <taxon>Luteitalea</taxon>
    </lineage>
</organism>
<reference evidence="2 3" key="1">
    <citation type="journal article" date="2016" name="Genome Announc.">
        <title>First Complete Genome Sequence of a Subdivision 6 Acidobacterium Strain.</title>
        <authorList>
            <person name="Huang S."/>
            <person name="Vieira S."/>
            <person name="Bunk B."/>
            <person name="Riedel T."/>
            <person name="Sproer C."/>
            <person name="Overmann J."/>
        </authorList>
    </citation>
    <scope>NUCLEOTIDE SEQUENCE [LARGE SCALE GENOMIC DNA]</scope>
    <source>
        <strain evidence="3">DSM 100886 HEG_-6_39</strain>
    </source>
</reference>
<sequence precursor="true">MSAAITACVLAAMMLVHTAAAPATRQRGPGTTTPVRGACSLITSQEIAGIMGTGIRDGEPQAVPEGTECRFRLSNGDWVHVALGPTDAKTFAQVRKLLGTQAEIQAGVGDEAFFWGNVRIHVRVGTQSLIIGFARNDQGNATTKGNVLALAKLGAPRVR</sequence>
<dbReference type="Proteomes" id="UP000076079">
    <property type="component" value="Chromosome"/>
</dbReference>
<gene>
    <name evidence="2" type="ORF">LuPra_01729</name>
</gene>
<proteinExistence type="predicted"/>
<dbReference type="EMBL" id="CP015136">
    <property type="protein sequence ID" value="AMY08528.1"/>
    <property type="molecule type" value="Genomic_DNA"/>
</dbReference>
<feature type="signal peptide" evidence="1">
    <location>
        <begin position="1"/>
        <end position="19"/>
    </location>
</feature>
<protein>
    <recommendedName>
        <fullName evidence="4">DUF3558 domain-containing protein</fullName>
    </recommendedName>
</protein>
<dbReference type="AlphaFoldDB" id="A0A143PKB5"/>
<feature type="chain" id="PRO_5007511505" description="DUF3558 domain-containing protein" evidence="1">
    <location>
        <begin position="20"/>
        <end position="159"/>
    </location>
</feature>
<evidence type="ECO:0000313" key="3">
    <source>
        <dbReference type="Proteomes" id="UP000076079"/>
    </source>
</evidence>
<name>A0A143PKB5_LUTPR</name>
<dbReference type="KEGG" id="abac:LuPra_01729"/>
<keyword evidence="1" id="KW-0732">Signal</keyword>
<evidence type="ECO:0000313" key="2">
    <source>
        <dbReference type="EMBL" id="AMY08528.1"/>
    </source>
</evidence>
<accession>A0A143PKB5</accession>
<reference evidence="3" key="2">
    <citation type="submission" date="2016-04" db="EMBL/GenBank/DDBJ databases">
        <title>First Complete Genome Sequence of a Subdivision 6 Acidobacterium.</title>
        <authorList>
            <person name="Huang S."/>
            <person name="Vieira S."/>
            <person name="Bunk B."/>
            <person name="Riedel T."/>
            <person name="Sproeer C."/>
            <person name="Overmann J."/>
        </authorList>
    </citation>
    <scope>NUCLEOTIDE SEQUENCE [LARGE SCALE GENOMIC DNA]</scope>
    <source>
        <strain evidence="3">DSM 100886 HEG_-6_39</strain>
    </source>
</reference>
<keyword evidence="3" id="KW-1185">Reference proteome</keyword>
<evidence type="ECO:0000256" key="1">
    <source>
        <dbReference type="SAM" id="SignalP"/>
    </source>
</evidence>
<evidence type="ECO:0008006" key="4">
    <source>
        <dbReference type="Google" id="ProtNLM"/>
    </source>
</evidence>